<dbReference type="AlphaFoldDB" id="A0AAP0B9J6"/>
<dbReference type="PANTHER" id="PTHR33640:SF8">
    <property type="entry name" value="TRANSMEMBRANE PROTEIN"/>
    <property type="match status" value="1"/>
</dbReference>
<comment type="caution">
    <text evidence="3">The sequence shown here is derived from an EMBL/GenBank/DDBJ whole genome shotgun (WGS) entry which is preliminary data.</text>
</comment>
<protein>
    <recommendedName>
        <fullName evidence="5">DUF4408 domain-containing protein</fullName>
    </recommendedName>
</protein>
<proteinExistence type="predicted"/>
<organism evidence="3 4">
    <name type="scientific">Platanthera zijinensis</name>
    <dbReference type="NCBI Taxonomy" id="2320716"/>
    <lineage>
        <taxon>Eukaryota</taxon>
        <taxon>Viridiplantae</taxon>
        <taxon>Streptophyta</taxon>
        <taxon>Embryophyta</taxon>
        <taxon>Tracheophyta</taxon>
        <taxon>Spermatophyta</taxon>
        <taxon>Magnoliopsida</taxon>
        <taxon>Liliopsida</taxon>
        <taxon>Asparagales</taxon>
        <taxon>Orchidaceae</taxon>
        <taxon>Orchidoideae</taxon>
        <taxon>Orchideae</taxon>
        <taxon>Orchidinae</taxon>
        <taxon>Platanthera</taxon>
    </lineage>
</organism>
<keyword evidence="2" id="KW-0812">Transmembrane</keyword>
<accession>A0AAP0B9J6</accession>
<evidence type="ECO:0000256" key="1">
    <source>
        <dbReference type="SAM" id="MobiDB-lite"/>
    </source>
</evidence>
<evidence type="ECO:0008006" key="5">
    <source>
        <dbReference type="Google" id="ProtNLM"/>
    </source>
</evidence>
<keyword evidence="4" id="KW-1185">Reference proteome</keyword>
<feature type="transmembrane region" description="Helical" evidence="2">
    <location>
        <begin position="55"/>
        <end position="77"/>
    </location>
</feature>
<keyword evidence="2" id="KW-0472">Membrane</keyword>
<evidence type="ECO:0000313" key="3">
    <source>
        <dbReference type="EMBL" id="KAK8933807.1"/>
    </source>
</evidence>
<feature type="transmembrane region" description="Helical" evidence="2">
    <location>
        <begin position="21"/>
        <end position="43"/>
    </location>
</feature>
<evidence type="ECO:0000256" key="2">
    <source>
        <dbReference type="SAM" id="Phobius"/>
    </source>
</evidence>
<feature type="region of interest" description="Disordered" evidence="1">
    <location>
        <begin position="88"/>
        <end position="111"/>
    </location>
</feature>
<dbReference type="PANTHER" id="PTHR33640">
    <property type="entry name" value="TRANSMEMBRANE PROTEIN"/>
    <property type="match status" value="1"/>
</dbReference>
<reference evidence="3 4" key="1">
    <citation type="journal article" date="2022" name="Nat. Plants">
        <title>Genomes of leafy and leafless Platanthera orchids illuminate the evolution of mycoheterotrophy.</title>
        <authorList>
            <person name="Li M.H."/>
            <person name="Liu K.W."/>
            <person name="Li Z."/>
            <person name="Lu H.C."/>
            <person name="Ye Q.L."/>
            <person name="Zhang D."/>
            <person name="Wang J.Y."/>
            <person name="Li Y.F."/>
            <person name="Zhong Z.M."/>
            <person name="Liu X."/>
            <person name="Yu X."/>
            <person name="Liu D.K."/>
            <person name="Tu X.D."/>
            <person name="Liu B."/>
            <person name="Hao Y."/>
            <person name="Liao X.Y."/>
            <person name="Jiang Y.T."/>
            <person name="Sun W.H."/>
            <person name="Chen J."/>
            <person name="Chen Y.Q."/>
            <person name="Ai Y."/>
            <person name="Zhai J.W."/>
            <person name="Wu S.S."/>
            <person name="Zhou Z."/>
            <person name="Hsiao Y.Y."/>
            <person name="Wu W.L."/>
            <person name="Chen Y.Y."/>
            <person name="Lin Y.F."/>
            <person name="Hsu J.L."/>
            <person name="Li C.Y."/>
            <person name="Wang Z.W."/>
            <person name="Zhao X."/>
            <person name="Zhong W.Y."/>
            <person name="Ma X.K."/>
            <person name="Ma L."/>
            <person name="Huang J."/>
            <person name="Chen G.Z."/>
            <person name="Huang M.Z."/>
            <person name="Huang L."/>
            <person name="Peng D.H."/>
            <person name="Luo Y.B."/>
            <person name="Zou S.Q."/>
            <person name="Chen S.P."/>
            <person name="Lan S."/>
            <person name="Tsai W.C."/>
            <person name="Van de Peer Y."/>
            <person name="Liu Z.J."/>
        </authorList>
    </citation>
    <scope>NUCLEOTIDE SEQUENCE [LARGE SCALE GENOMIC DNA]</scope>
    <source>
        <strain evidence="3">Lor287</strain>
    </source>
</reference>
<feature type="region of interest" description="Disordered" evidence="1">
    <location>
        <begin position="162"/>
        <end position="188"/>
    </location>
</feature>
<name>A0AAP0B9J6_9ASPA</name>
<keyword evidence="2" id="KW-1133">Transmembrane helix</keyword>
<gene>
    <name evidence="3" type="ORF">KSP39_PZI015528</name>
</gene>
<dbReference type="EMBL" id="JBBWWQ010000013">
    <property type="protein sequence ID" value="KAK8933807.1"/>
    <property type="molecule type" value="Genomic_DNA"/>
</dbReference>
<sequence length="225" mass="24651">MDAEKETATRRFLMFQQIGHLLRCLEVAGALLLLSYSSSYVPAVARNSGEIIRRAAAVLISPSFVFLLGNAIVLVLFAKSGQIVSSTESETAAGVSDTDGSGNICRDLSYPPPPHLKEAEEVVYEDKAMCVEIRASALIESEDLEAIGDETKILPTEKEIVVGDRENPPAQQMKAQDRQDGEGDEDAEQFRRTIEEFIAKQQRFQRQESLTVVTYSAGLSEPVAV</sequence>
<evidence type="ECO:0000313" key="4">
    <source>
        <dbReference type="Proteomes" id="UP001418222"/>
    </source>
</evidence>
<dbReference type="Proteomes" id="UP001418222">
    <property type="component" value="Unassembled WGS sequence"/>
</dbReference>